<dbReference type="SMART" id="SM00220">
    <property type="entry name" value="S_TKc"/>
    <property type="match status" value="1"/>
</dbReference>
<comment type="similarity">
    <text evidence="3">In the N-terminal section; belongs to the leguminous lectin family.</text>
</comment>
<dbReference type="InterPro" id="IPR050258">
    <property type="entry name" value="Leguminous_Lectin"/>
</dbReference>
<name>A0ABQ8BQ06_BRANA</name>
<keyword evidence="6" id="KW-0430">Lectin</keyword>
<evidence type="ECO:0000256" key="1">
    <source>
        <dbReference type="ARBA" id="ARBA00004251"/>
    </source>
</evidence>
<dbReference type="Proteomes" id="UP000824890">
    <property type="component" value="Unassembled WGS sequence"/>
</dbReference>
<comment type="catalytic activity">
    <reaction evidence="11">
        <text>L-seryl-[protein] + ATP = O-phospho-L-seryl-[protein] + ADP + H(+)</text>
        <dbReference type="Rhea" id="RHEA:17989"/>
        <dbReference type="Rhea" id="RHEA-COMP:9863"/>
        <dbReference type="Rhea" id="RHEA-COMP:11604"/>
        <dbReference type="ChEBI" id="CHEBI:15378"/>
        <dbReference type="ChEBI" id="CHEBI:29999"/>
        <dbReference type="ChEBI" id="CHEBI:30616"/>
        <dbReference type="ChEBI" id="CHEBI:83421"/>
        <dbReference type="ChEBI" id="CHEBI:456216"/>
        <dbReference type="EC" id="2.7.11.1"/>
    </reaction>
</comment>
<keyword evidence="13" id="KW-1133">Transmembrane helix</keyword>
<sequence length="1881" mass="207492">YKQNNIDRLGSLKQKLTSFSCSLFLKLCEVLREDLHIRSRLSDSSSAWLILVISSLHLISLSSQQETRFVYENFRDQDNLYLDDSAKDLGPLRLTGGATYETGRAFYKKPIQFSSSGPLSFSTHFVCALVPRTGIEGGHGLTFLLSSSMDFPNARETRYLGAFNESTSGFPVLAVELDTIRNQEFGDIDNNHVGIDVNSPISVGIASASYYSDLKGKNESINLLSGKPIQVWVDYEGTVFNVSISPLQVQKPSRPLLSHPINLSEIFPNISQLFVGFSAATGNAVLTALFRDVKASNMVMKLGLLCSNIVPESRPTMEQVVLYLNNNLPMPDFSPYTLGIGTFAPFMVDAASWSWSGPSMSSSSSNHSPYPCQPADQPWSETKNSLHIQTLSASSLVMARWLLQILIISSLHLISLSSQKETRFVFEDFLDQEDLYLDASAKVHPNGILQLTNTSKYQIGHAFYDKPLELGSSFSTHFVCVLVKKQNIEGGHGIAFIVSPSMDFSHAQPTRYLGAFDASTLESPSSHVLAVELDTIWNPEYNDIKGKNHVGIDVNSPKSVAVAPASYYSDIERKNESMNLLSGEPIQVWVDYEGTVLNVSIAPLKVKKPSRPLLSHPISLSEIFPNISKLYVGFSASTGNAVSDQYIMWWSFSTDKKLLALFIILFGCLAIVVKDLHIRSKTTSTMARWLLQILVISSLHLISLSSQQETRFVYENFLDQEDLYLDASAKVVPSGLLQLTNTSMNQIGHAFFKKPVELSSSKPLSFSTHFVCALVPKKGHEGGHGIAFLVSPSRDFSHAEATRYLGAFNASALESSPSSHVLAVELDTIWNPEFNDVINNHVGIDVNSPVSVGVASASYYSDMKGKNESINLLTGKPIQVWVDYEGTILNVSIAPLKVQKPSRSRLFVGFSASTGAAVSDQYIVGWSFSTDRGSLQRLDISRLVEVPHSSAPHKKLPIILLIQTLSLLHYYIVMAPWLIQILIISSLHLISPSSQQETRFVYENFSSQENLYLDKSAKVLPSGLLQLTSASDHQIGHAFYKKPIQFSSSGPVSFSTHFVCAMVPRKGIEGGHGIAFLVSPSMDFSHAQAKRFLGAFNASINGSQVLAVELDTLWNPEFKDTKSNHVGIDVNNPISIGVAPASYYSDIKRKNESINLLSGKPVQVWVDYDGTMLSVSIAPLKVKKPSRPLLSHPINLSEIFPNRTKLFVGFSAATGNAVSGHYILWWSFSTRRGSLQRLDIERLVEVPHSSAPHKKLPIILLILMLSSFHLIYLSSQQEIKFIYDNFHKQENLYLDGSATVLPSGLLQLTNAGDHQMAHVFYKKPIKLSPSKPLSFSTHFVCALVPQPGHEGGHGMAFVVSPSTDFSHAESTRYLGIFNVSKNGYPSSDVLAVELDTIWNPDFEDIDKNHVGIDVHSPLSVGIASASYYSDIKRKNESINLLSGKPIQVWVEYEDTLLNVSMAPLEVEKPSRPLLSQLINLTEVFPNSSSLFVGFSAATGTATSYQYVLSWSFCTSKGSLQSLDLSRLPDVPPPRAEHKNLYQLAIVLLGFVATMGLGVLIGVYLFRKCKYAEVTEPWEKEFGAHRFSYKSLYKATKGFSKDGFLGKGGFGEVYKGTLMLSREIAVKRMSYNGDEGVKQFVSEVVSMRCLKHRNLVPLLGYCRRKHELLLVSEYMPNGSLDEHLFDDQRPVLSWPQRLVILKGIASALSYLHTGADQVVLHRDIKSSNIMLDGEFNGRLGDFGMARFHDHGGYAYPTGAVGTLGYIAPEVIDMVASTGTDVYAFGVFMLEVTCGRRPVEPQLQCEKRLLIKWVCDTVPESRPTMEQVVLYLNNSLPLPDVSPYTVGVSSHSSVLIDAASLVASSSWSASSIASSLFSLQEAL</sequence>
<evidence type="ECO:0000256" key="5">
    <source>
        <dbReference type="ARBA" id="ARBA00022679"/>
    </source>
</evidence>
<dbReference type="PANTHER" id="PTHR32401">
    <property type="entry name" value="CONCANAVALIN A-LIKE LECTIN FAMILY PROTEIN"/>
    <property type="match status" value="1"/>
</dbReference>
<keyword evidence="13" id="KW-0472">Membrane</keyword>
<dbReference type="InterPro" id="IPR000719">
    <property type="entry name" value="Prot_kinase_dom"/>
</dbReference>
<dbReference type="InterPro" id="IPR017441">
    <property type="entry name" value="Protein_kinase_ATP_BS"/>
</dbReference>
<dbReference type="Pfam" id="PF00139">
    <property type="entry name" value="Lectin_legB"/>
    <property type="match status" value="5"/>
</dbReference>
<evidence type="ECO:0000313" key="16">
    <source>
        <dbReference type="Proteomes" id="UP000824890"/>
    </source>
</evidence>
<dbReference type="PROSITE" id="PS00107">
    <property type="entry name" value="PROTEIN_KINASE_ATP"/>
    <property type="match status" value="1"/>
</dbReference>
<dbReference type="InterPro" id="IPR013320">
    <property type="entry name" value="ConA-like_dom_sf"/>
</dbReference>
<keyword evidence="5" id="KW-0808">Transferase</keyword>
<feature type="transmembrane region" description="Helical" evidence="13">
    <location>
        <begin position="968"/>
        <end position="990"/>
    </location>
</feature>
<keyword evidence="8" id="KW-0418">Kinase</keyword>
<feature type="transmembrane region" description="Helical" evidence="13">
    <location>
        <begin position="1543"/>
        <end position="1565"/>
    </location>
</feature>
<keyword evidence="16" id="KW-1185">Reference proteome</keyword>
<proteinExistence type="inferred from homology"/>
<dbReference type="Gene3D" id="2.60.120.200">
    <property type="match status" value="5"/>
</dbReference>
<dbReference type="CDD" id="cd06899">
    <property type="entry name" value="lectin_legume_LecRK_Arcelin_ConA"/>
    <property type="match status" value="5"/>
</dbReference>
<evidence type="ECO:0000313" key="15">
    <source>
        <dbReference type="EMBL" id="KAH0906864.1"/>
    </source>
</evidence>
<evidence type="ECO:0000256" key="13">
    <source>
        <dbReference type="SAM" id="Phobius"/>
    </source>
</evidence>
<reference evidence="15 16" key="1">
    <citation type="submission" date="2021-05" db="EMBL/GenBank/DDBJ databases">
        <title>Genome Assembly of Synthetic Allotetraploid Brassica napus Reveals Homoeologous Exchanges between Subgenomes.</title>
        <authorList>
            <person name="Davis J.T."/>
        </authorList>
    </citation>
    <scope>NUCLEOTIDE SEQUENCE [LARGE SCALE GENOMIC DNA]</scope>
    <source>
        <strain evidence="16">cv. Da-Ae</strain>
        <tissue evidence="15">Seedling</tissue>
    </source>
</reference>
<dbReference type="PROSITE" id="PS00108">
    <property type="entry name" value="PROTEIN_KINASE_ST"/>
    <property type="match status" value="1"/>
</dbReference>
<dbReference type="InterPro" id="IPR019825">
    <property type="entry name" value="Lectin_legB_Mn/Ca_BS"/>
</dbReference>
<feature type="domain" description="Protein kinase" evidence="14">
    <location>
        <begin position="1598"/>
        <end position="1881"/>
    </location>
</feature>
<comment type="subcellular location">
    <subcellularLocation>
        <location evidence="1">Cell membrane</location>
        <topology evidence="1">Single-pass type I membrane protein</topology>
    </subcellularLocation>
</comment>
<dbReference type="Gene3D" id="3.30.200.20">
    <property type="entry name" value="Phosphorylase Kinase, domain 1"/>
    <property type="match status" value="1"/>
</dbReference>
<evidence type="ECO:0000256" key="6">
    <source>
        <dbReference type="ARBA" id="ARBA00022734"/>
    </source>
</evidence>
<evidence type="ECO:0000256" key="8">
    <source>
        <dbReference type="ARBA" id="ARBA00022777"/>
    </source>
</evidence>
<dbReference type="InterPro" id="IPR008271">
    <property type="entry name" value="Ser/Thr_kinase_AS"/>
</dbReference>
<dbReference type="PROSITE" id="PS50011">
    <property type="entry name" value="PROTEIN_KINASE_DOM"/>
    <property type="match status" value="1"/>
</dbReference>
<keyword evidence="9 12" id="KW-0067">ATP-binding</keyword>
<evidence type="ECO:0000256" key="4">
    <source>
        <dbReference type="ARBA" id="ARBA00010217"/>
    </source>
</evidence>
<evidence type="ECO:0000256" key="12">
    <source>
        <dbReference type="PROSITE-ProRule" id="PRU10141"/>
    </source>
</evidence>
<dbReference type="Gene3D" id="1.10.510.10">
    <property type="entry name" value="Transferase(Phosphotransferase) domain 1"/>
    <property type="match status" value="1"/>
</dbReference>
<protein>
    <recommendedName>
        <fullName evidence="14">Protein kinase domain-containing protein</fullName>
    </recommendedName>
</protein>
<accession>A0ABQ8BQ06</accession>
<organism evidence="15 16">
    <name type="scientific">Brassica napus</name>
    <name type="common">Rape</name>
    <dbReference type="NCBI Taxonomy" id="3708"/>
    <lineage>
        <taxon>Eukaryota</taxon>
        <taxon>Viridiplantae</taxon>
        <taxon>Streptophyta</taxon>
        <taxon>Embryophyta</taxon>
        <taxon>Tracheophyta</taxon>
        <taxon>Spermatophyta</taxon>
        <taxon>Magnoliopsida</taxon>
        <taxon>eudicotyledons</taxon>
        <taxon>Gunneridae</taxon>
        <taxon>Pentapetalae</taxon>
        <taxon>rosids</taxon>
        <taxon>malvids</taxon>
        <taxon>Brassicales</taxon>
        <taxon>Brassicaceae</taxon>
        <taxon>Brassiceae</taxon>
        <taxon>Brassica</taxon>
    </lineage>
</organism>
<keyword evidence="7 12" id="KW-0547">Nucleotide-binding</keyword>
<dbReference type="InterPro" id="IPR011009">
    <property type="entry name" value="Kinase-like_dom_sf"/>
</dbReference>
<evidence type="ECO:0000256" key="9">
    <source>
        <dbReference type="ARBA" id="ARBA00022840"/>
    </source>
</evidence>
<comment type="similarity">
    <text evidence="4">In the C-terminal section; belongs to the protein kinase superfamily. Ser/Thr protein kinase family.</text>
</comment>
<comment type="similarity">
    <text evidence="2">Belongs to the leguminous lectin family.</text>
</comment>
<dbReference type="PROSITE" id="PS00307">
    <property type="entry name" value="LECTIN_LEGUME_BETA"/>
    <property type="match status" value="2"/>
</dbReference>
<dbReference type="EMBL" id="JAGKQM010000010">
    <property type="protein sequence ID" value="KAH0906864.1"/>
    <property type="molecule type" value="Genomic_DNA"/>
</dbReference>
<feature type="binding site" evidence="12">
    <location>
        <position position="1626"/>
    </location>
    <ligand>
        <name>ATP</name>
        <dbReference type="ChEBI" id="CHEBI:30616"/>
    </ligand>
</feature>
<feature type="transmembrane region" description="Helical" evidence="13">
    <location>
        <begin position="1256"/>
        <end position="1273"/>
    </location>
</feature>
<comment type="caution">
    <text evidence="15">The sequence shown here is derived from an EMBL/GenBank/DDBJ whole genome shotgun (WGS) entry which is preliminary data.</text>
</comment>
<dbReference type="InterPro" id="IPR001220">
    <property type="entry name" value="Legume_lectin_dom"/>
</dbReference>
<dbReference type="SUPFAM" id="SSF56112">
    <property type="entry name" value="Protein kinase-like (PK-like)"/>
    <property type="match status" value="1"/>
</dbReference>
<feature type="non-terminal residue" evidence="15">
    <location>
        <position position="1"/>
    </location>
</feature>
<dbReference type="SUPFAM" id="SSF49899">
    <property type="entry name" value="Concanavalin A-like lectins/glucanases"/>
    <property type="match status" value="5"/>
</dbReference>
<dbReference type="PANTHER" id="PTHR32401:SF30">
    <property type="entry name" value="NON-SPECIFIC SERINE_THREONINE PROTEIN KINASE"/>
    <property type="match status" value="1"/>
</dbReference>
<dbReference type="Pfam" id="PF00069">
    <property type="entry name" value="Pkinase"/>
    <property type="match status" value="1"/>
</dbReference>
<evidence type="ECO:0000259" key="14">
    <source>
        <dbReference type="PROSITE" id="PS50011"/>
    </source>
</evidence>
<evidence type="ECO:0000256" key="10">
    <source>
        <dbReference type="ARBA" id="ARBA00047899"/>
    </source>
</evidence>
<gene>
    <name evidence="15" type="ORF">HID58_038691</name>
</gene>
<feature type="transmembrane region" description="Helical" evidence="13">
    <location>
        <begin position="1206"/>
        <end position="1228"/>
    </location>
</feature>
<comment type="catalytic activity">
    <reaction evidence="10">
        <text>L-threonyl-[protein] + ATP = O-phospho-L-threonyl-[protein] + ADP + H(+)</text>
        <dbReference type="Rhea" id="RHEA:46608"/>
        <dbReference type="Rhea" id="RHEA-COMP:11060"/>
        <dbReference type="Rhea" id="RHEA-COMP:11605"/>
        <dbReference type="ChEBI" id="CHEBI:15378"/>
        <dbReference type="ChEBI" id="CHEBI:30013"/>
        <dbReference type="ChEBI" id="CHEBI:30616"/>
        <dbReference type="ChEBI" id="CHEBI:61977"/>
        <dbReference type="ChEBI" id="CHEBI:456216"/>
        <dbReference type="EC" id="2.7.11.1"/>
    </reaction>
</comment>
<evidence type="ECO:0000256" key="7">
    <source>
        <dbReference type="ARBA" id="ARBA00022741"/>
    </source>
</evidence>
<evidence type="ECO:0000256" key="11">
    <source>
        <dbReference type="ARBA" id="ARBA00048679"/>
    </source>
</evidence>
<evidence type="ECO:0000256" key="2">
    <source>
        <dbReference type="ARBA" id="ARBA00007606"/>
    </source>
</evidence>
<evidence type="ECO:0000256" key="3">
    <source>
        <dbReference type="ARBA" id="ARBA00008536"/>
    </source>
</evidence>
<keyword evidence="13" id="KW-0812">Transmembrane</keyword>